<feature type="region of interest" description="Disordered" evidence="1">
    <location>
        <begin position="74"/>
        <end position="123"/>
    </location>
</feature>
<evidence type="ECO:0000313" key="2">
    <source>
        <dbReference type="EMBL" id="MED6196637.1"/>
    </source>
</evidence>
<keyword evidence="3" id="KW-1185">Reference proteome</keyword>
<name>A0ABU6XFC0_9FABA</name>
<feature type="compositionally biased region" description="Basic and acidic residues" evidence="1">
    <location>
        <begin position="98"/>
        <end position="108"/>
    </location>
</feature>
<reference evidence="2 3" key="1">
    <citation type="journal article" date="2023" name="Plants (Basel)">
        <title>Bridging the Gap: Combining Genomics and Transcriptomics Approaches to Understand Stylosanthes scabra, an Orphan Legume from the Brazilian Caatinga.</title>
        <authorList>
            <person name="Ferreira-Neto J.R.C."/>
            <person name="da Silva M.D."/>
            <person name="Binneck E."/>
            <person name="de Melo N.F."/>
            <person name="da Silva R.H."/>
            <person name="de Melo A.L.T.M."/>
            <person name="Pandolfi V."/>
            <person name="Bustamante F.O."/>
            <person name="Brasileiro-Vidal A.C."/>
            <person name="Benko-Iseppon A.M."/>
        </authorList>
    </citation>
    <scope>NUCLEOTIDE SEQUENCE [LARGE SCALE GENOMIC DNA]</scope>
    <source>
        <tissue evidence="2">Leaves</tissue>
    </source>
</reference>
<evidence type="ECO:0000313" key="3">
    <source>
        <dbReference type="Proteomes" id="UP001341840"/>
    </source>
</evidence>
<dbReference type="Proteomes" id="UP001341840">
    <property type="component" value="Unassembled WGS sequence"/>
</dbReference>
<feature type="region of interest" description="Disordered" evidence="1">
    <location>
        <begin position="149"/>
        <end position="176"/>
    </location>
</feature>
<accession>A0ABU6XFC0</accession>
<evidence type="ECO:0000256" key="1">
    <source>
        <dbReference type="SAM" id="MobiDB-lite"/>
    </source>
</evidence>
<feature type="compositionally biased region" description="Low complexity" evidence="1">
    <location>
        <begin position="157"/>
        <end position="168"/>
    </location>
</feature>
<gene>
    <name evidence="2" type="ORF">PIB30_049328</name>
</gene>
<comment type="caution">
    <text evidence="2">The sequence shown here is derived from an EMBL/GenBank/DDBJ whole genome shotgun (WGS) entry which is preliminary data.</text>
</comment>
<organism evidence="2 3">
    <name type="scientific">Stylosanthes scabra</name>
    <dbReference type="NCBI Taxonomy" id="79078"/>
    <lineage>
        <taxon>Eukaryota</taxon>
        <taxon>Viridiplantae</taxon>
        <taxon>Streptophyta</taxon>
        <taxon>Embryophyta</taxon>
        <taxon>Tracheophyta</taxon>
        <taxon>Spermatophyta</taxon>
        <taxon>Magnoliopsida</taxon>
        <taxon>eudicotyledons</taxon>
        <taxon>Gunneridae</taxon>
        <taxon>Pentapetalae</taxon>
        <taxon>rosids</taxon>
        <taxon>fabids</taxon>
        <taxon>Fabales</taxon>
        <taxon>Fabaceae</taxon>
        <taxon>Papilionoideae</taxon>
        <taxon>50 kb inversion clade</taxon>
        <taxon>dalbergioids sensu lato</taxon>
        <taxon>Dalbergieae</taxon>
        <taxon>Pterocarpus clade</taxon>
        <taxon>Stylosanthes</taxon>
    </lineage>
</organism>
<protein>
    <submittedName>
        <fullName evidence="2">Uncharacterized protein</fullName>
    </submittedName>
</protein>
<sequence length="176" mass="20189">MKHALLIYVLMSGGEVNLPRIMRDILVLRPTKHPRYLLPYPVFISRIAGHHEIPEFPNDKFHTVRPADMYVPYDDWRGEKTRGPARPHRQPPTQIQQEEQHPPSELEQRPSTSAAPSAPAQYSLEPTMHDVMRRLDRQDHQIARTQNMIRQAFPHADFTGMGFGSSSSDDGESQGF</sequence>
<feature type="compositionally biased region" description="Low complexity" evidence="1">
    <location>
        <begin position="110"/>
        <end position="120"/>
    </location>
</feature>
<proteinExistence type="predicted"/>
<dbReference type="EMBL" id="JASCZI010211779">
    <property type="protein sequence ID" value="MED6196637.1"/>
    <property type="molecule type" value="Genomic_DNA"/>
</dbReference>